<accession>A0A346A007</accession>
<sequence length="220" mass="24828">MSKPRISYVDPASVTDPAMVAEFERCAREGTPRPESQAVRAHVPATFWSFANTWRDVFKNGVADHNIKELCRIYVSRSVLCEFCGNQRSIKAAKAGLKEDDYSDLINFESSSRYDERQKAALAYAEAITWDLPAGDTLWERLHKHFSEPELVEIGYFVAITMGQQRWLRTLNIEHHQILAGQDGSMAPGFETIDALQQSKQSPDYWAKSTPKPTATQAAE</sequence>
<dbReference type="Gene3D" id="1.20.1290.10">
    <property type="entry name" value="AhpD-like"/>
    <property type="match status" value="1"/>
</dbReference>
<gene>
    <name evidence="2" type="ORF">DW352_19455</name>
</gene>
<name>A0A346A007_9HYPH</name>
<dbReference type="RefSeq" id="WP_115692883.1">
    <property type="nucleotide sequence ID" value="NZ_CP031417.1"/>
</dbReference>
<reference evidence="2 3" key="1">
    <citation type="submission" date="2018-07" db="EMBL/GenBank/DDBJ databases">
        <authorList>
            <person name="Quirk P.G."/>
            <person name="Krulwich T.A."/>
        </authorList>
    </citation>
    <scope>NUCLEOTIDE SEQUENCE [LARGE SCALE GENOMIC DNA]</scope>
    <source>
        <strain evidence="2 3">CC-BB4</strain>
    </source>
</reference>
<feature type="compositionally biased region" description="Polar residues" evidence="1">
    <location>
        <begin position="211"/>
        <end position="220"/>
    </location>
</feature>
<proteinExistence type="predicted"/>
<evidence type="ECO:0000313" key="3">
    <source>
        <dbReference type="Proteomes" id="UP000254889"/>
    </source>
</evidence>
<protein>
    <submittedName>
        <fullName evidence="2">Carboxymuconolactone decarboxylase family protein</fullName>
    </submittedName>
</protein>
<dbReference type="SUPFAM" id="SSF69118">
    <property type="entry name" value="AhpD-like"/>
    <property type="match status" value="1"/>
</dbReference>
<dbReference type="Proteomes" id="UP000254889">
    <property type="component" value="Chromosome"/>
</dbReference>
<keyword evidence="3" id="KW-1185">Reference proteome</keyword>
<dbReference type="OrthoDB" id="9801997at2"/>
<feature type="region of interest" description="Disordered" evidence="1">
    <location>
        <begin position="197"/>
        <end position="220"/>
    </location>
</feature>
<dbReference type="AlphaFoldDB" id="A0A346A007"/>
<dbReference type="EMBL" id="CP031417">
    <property type="protein sequence ID" value="AXK82504.1"/>
    <property type="molecule type" value="Genomic_DNA"/>
</dbReference>
<dbReference type="PANTHER" id="PTHR34846">
    <property type="entry name" value="4-CARBOXYMUCONOLACTONE DECARBOXYLASE FAMILY PROTEIN (AFU_ORTHOLOGUE AFUA_6G11590)"/>
    <property type="match status" value="1"/>
</dbReference>
<dbReference type="InterPro" id="IPR029032">
    <property type="entry name" value="AhpD-like"/>
</dbReference>
<organism evidence="2 3">
    <name type="scientific">Pseudolabrys taiwanensis</name>
    <dbReference type="NCBI Taxonomy" id="331696"/>
    <lineage>
        <taxon>Bacteria</taxon>
        <taxon>Pseudomonadati</taxon>
        <taxon>Pseudomonadota</taxon>
        <taxon>Alphaproteobacteria</taxon>
        <taxon>Hyphomicrobiales</taxon>
        <taxon>Xanthobacteraceae</taxon>
        <taxon>Pseudolabrys</taxon>
    </lineage>
</organism>
<dbReference type="PANTHER" id="PTHR34846:SF10">
    <property type="entry name" value="CYTOPLASMIC PROTEIN"/>
    <property type="match status" value="1"/>
</dbReference>
<evidence type="ECO:0000313" key="2">
    <source>
        <dbReference type="EMBL" id="AXK82504.1"/>
    </source>
</evidence>
<evidence type="ECO:0000256" key="1">
    <source>
        <dbReference type="SAM" id="MobiDB-lite"/>
    </source>
</evidence>
<dbReference type="KEGG" id="ptaw:DW352_19455"/>